<protein>
    <submittedName>
        <fullName evidence="3">Extracellular solute-binding protein</fullName>
    </submittedName>
</protein>
<dbReference type="PANTHER" id="PTHR30006:SF24">
    <property type="entry name" value="SLL0237 PROTEIN"/>
    <property type="match status" value="1"/>
</dbReference>
<accession>A0A7M2X1A7</accession>
<dbReference type="Proteomes" id="UP000593765">
    <property type="component" value="Chromosome"/>
</dbReference>
<feature type="signal peptide" evidence="2">
    <location>
        <begin position="1"/>
        <end position="16"/>
    </location>
</feature>
<evidence type="ECO:0000313" key="3">
    <source>
        <dbReference type="EMBL" id="QOV91465.1"/>
    </source>
</evidence>
<dbReference type="Gene3D" id="3.40.190.10">
    <property type="entry name" value="Periplasmic binding protein-like II"/>
    <property type="match status" value="2"/>
</dbReference>
<name>A0A7M2X1A7_9BACT</name>
<keyword evidence="4" id="KW-1185">Reference proteome</keyword>
<organism evidence="3 4">
    <name type="scientific">Humisphaera borealis</name>
    <dbReference type="NCBI Taxonomy" id="2807512"/>
    <lineage>
        <taxon>Bacteria</taxon>
        <taxon>Pseudomonadati</taxon>
        <taxon>Planctomycetota</taxon>
        <taxon>Phycisphaerae</taxon>
        <taxon>Tepidisphaerales</taxon>
        <taxon>Tepidisphaeraceae</taxon>
        <taxon>Humisphaera</taxon>
    </lineage>
</organism>
<dbReference type="Pfam" id="PF13416">
    <property type="entry name" value="SBP_bac_8"/>
    <property type="match status" value="1"/>
</dbReference>
<keyword evidence="1 2" id="KW-0732">Signal</keyword>
<feature type="chain" id="PRO_5034049121" evidence="2">
    <location>
        <begin position="17"/>
        <end position="335"/>
    </location>
</feature>
<reference evidence="3 4" key="1">
    <citation type="submission" date="2020-10" db="EMBL/GenBank/DDBJ databases">
        <title>Wide distribution of Phycisphaera-like planctomycetes from WD2101 soil group in peatlands and genome analysis of the first cultivated representative.</title>
        <authorList>
            <person name="Dedysh S.N."/>
            <person name="Beletsky A.V."/>
            <person name="Ivanova A."/>
            <person name="Kulichevskaya I.S."/>
            <person name="Suzina N.E."/>
            <person name="Philippov D.A."/>
            <person name="Rakitin A.L."/>
            <person name="Mardanov A.V."/>
            <person name="Ravin N.V."/>
        </authorList>
    </citation>
    <scope>NUCLEOTIDE SEQUENCE [LARGE SCALE GENOMIC DNA]</scope>
    <source>
        <strain evidence="3 4">M1803</strain>
    </source>
</reference>
<evidence type="ECO:0000256" key="2">
    <source>
        <dbReference type="SAM" id="SignalP"/>
    </source>
</evidence>
<dbReference type="AlphaFoldDB" id="A0A7M2X1A7"/>
<dbReference type="KEGG" id="hbs:IPV69_08960"/>
<sequence length="335" mass="34766">MTSAAVIALLSAFVLATGCKQEPATSVTPEVVVYTSVDQQIADPLLRDFESRTGIKIRILTDTEATKSAGLAARLLAEKANPQADVFWGNEVFHTINLARNGVLTAYESPEAAAIPAQYKDAAHLWAGTCLRARVIAVADGGSTPAVAGIEDLKNPALKDRICLARPTAGTTGGQVSAIYALWGNDKADAFFRALHANGAKMLGGNAVVAEQVGQGQMLAGLTDNDDIAAAERAGGKVKGVLPDQGEAGIGTLTIPCTVGLVAGRPGSDRAKKLVDHLLGDAVEAKLIEAKFGQYSVRASGAQAVKTIDVPYARIADNMAWAPTRAAAILEGRTP</sequence>
<proteinExistence type="predicted"/>
<dbReference type="InterPro" id="IPR026045">
    <property type="entry name" value="Ferric-bd"/>
</dbReference>
<evidence type="ECO:0000256" key="1">
    <source>
        <dbReference type="ARBA" id="ARBA00022729"/>
    </source>
</evidence>
<gene>
    <name evidence="3" type="ORF">IPV69_08960</name>
</gene>
<evidence type="ECO:0000313" key="4">
    <source>
        <dbReference type="Proteomes" id="UP000593765"/>
    </source>
</evidence>
<dbReference type="InterPro" id="IPR006059">
    <property type="entry name" value="SBP"/>
</dbReference>
<dbReference type="PANTHER" id="PTHR30006">
    <property type="entry name" value="THIAMINE-BINDING PERIPLASMIC PROTEIN-RELATED"/>
    <property type="match status" value="1"/>
</dbReference>
<dbReference type="EMBL" id="CP063458">
    <property type="protein sequence ID" value="QOV91465.1"/>
    <property type="molecule type" value="Genomic_DNA"/>
</dbReference>
<dbReference type="RefSeq" id="WP_206294754.1">
    <property type="nucleotide sequence ID" value="NZ_CP063458.1"/>
</dbReference>
<dbReference type="SUPFAM" id="SSF53850">
    <property type="entry name" value="Periplasmic binding protein-like II"/>
    <property type="match status" value="1"/>
</dbReference>
<dbReference type="PIRSF" id="PIRSF002825">
    <property type="entry name" value="CfbpA"/>
    <property type="match status" value="1"/>
</dbReference>